<dbReference type="InterPro" id="IPR011057">
    <property type="entry name" value="Mss4-like_sf"/>
</dbReference>
<evidence type="ECO:0000256" key="1">
    <source>
        <dbReference type="ARBA" id="ARBA00005495"/>
    </source>
</evidence>
<protein>
    <submittedName>
        <fullName evidence="6">DUF636 domain protein</fullName>
    </submittedName>
</protein>
<organism evidence="6 7">
    <name type="scientific">Pleurostoma richardsiae</name>
    <dbReference type="NCBI Taxonomy" id="41990"/>
    <lineage>
        <taxon>Eukaryota</taxon>
        <taxon>Fungi</taxon>
        <taxon>Dikarya</taxon>
        <taxon>Ascomycota</taxon>
        <taxon>Pezizomycotina</taxon>
        <taxon>Sordariomycetes</taxon>
        <taxon>Sordariomycetidae</taxon>
        <taxon>Calosphaeriales</taxon>
        <taxon>Pleurostomataceae</taxon>
        <taxon>Pleurostoma</taxon>
    </lineage>
</organism>
<evidence type="ECO:0000256" key="3">
    <source>
        <dbReference type="ARBA" id="ARBA00022833"/>
    </source>
</evidence>
<dbReference type="Pfam" id="PF04828">
    <property type="entry name" value="GFA"/>
    <property type="match status" value="1"/>
</dbReference>
<dbReference type="Gene3D" id="3.90.1590.10">
    <property type="entry name" value="glutathione-dependent formaldehyde- activating enzyme (gfa)"/>
    <property type="match status" value="2"/>
</dbReference>
<evidence type="ECO:0000256" key="4">
    <source>
        <dbReference type="ARBA" id="ARBA00023239"/>
    </source>
</evidence>
<dbReference type="EMBL" id="JANBVO010000034">
    <property type="protein sequence ID" value="KAJ9137470.1"/>
    <property type="molecule type" value="Genomic_DNA"/>
</dbReference>
<keyword evidence="2" id="KW-0479">Metal-binding</keyword>
<comment type="caution">
    <text evidence="6">The sequence shown here is derived from an EMBL/GenBank/DDBJ whole genome shotgun (WGS) entry which is preliminary data.</text>
</comment>
<reference evidence="6" key="1">
    <citation type="submission" date="2022-07" db="EMBL/GenBank/DDBJ databases">
        <title>Fungi with potential for degradation of polypropylene.</title>
        <authorList>
            <person name="Gostincar C."/>
        </authorList>
    </citation>
    <scope>NUCLEOTIDE SEQUENCE</scope>
    <source>
        <strain evidence="6">EXF-13308</strain>
    </source>
</reference>
<keyword evidence="7" id="KW-1185">Reference proteome</keyword>
<dbReference type="PANTHER" id="PTHR33337">
    <property type="entry name" value="GFA DOMAIN-CONTAINING PROTEIN"/>
    <property type="match status" value="1"/>
</dbReference>
<comment type="similarity">
    <text evidence="1">Belongs to the Gfa family.</text>
</comment>
<dbReference type="InterPro" id="IPR006913">
    <property type="entry name" value="CENP-V/GFA"/>
</dbReference>
<evidence type="ECO:0000259" key="5">
    <source>
        <dbReference type="PROSITE" id="PS51891"/>
    </source>
</evidence>
<feature type="domain" description="CENP-V/GFA" evidence="5">
    <location>
        <begin position="6"/>
        <end position="150"/>
    </location>
</feature>
<keyword evidence="4" id="KW-0456">Lyase</keyword>
<sequence length="363" mass="40007">MATKTLTAHCYCKAVHYSVTLPESSLPLPVRLCHCSICRYTHGTLNVFHADLPRDVKPEFIAPSTQSNLTGYKHASAASERLFCSTCGCHIGDVGLEGEDKGQWVVATSIFEDHGEDLFQITTHCFTESAPSGLYSWLAKVGDREMKIWNPPPGSKQWPVVKEPAPPQEHDAAGNEILRAQCHCGGVSFTIPRPDSVPGIRDDPFMSKFVSRIEPSKWVACLDLCDDCRLVDGTHTLAWTFVPRAHVQPPMPVGLVPYGTMKAFDSSPGVRRGFCGTCGATVIFSCDDRRPADHREVVDVAVGILRAPEGPLAEEWLTWRAGRMGPESGRQYDRAFYESLQQGLENWGKEKYGGEAPAFIIDD</sequence>
<keyword evidence="3" id="KW-0862">Zinc</keyword>
<evidence type="ECO:0000313" key="6">
    <source>
        <dbReference type="EMBL" id="KAJ9137470.1"/>
    </source>
</evidence>
<dbReference type="PROSITE" id="PS51891">
    <property type="entry name" value="CENP_V_GFA"/>
    <property type="match status" value="1"/>
</dbReference>
<dbReference type="PANTHER" id="PTHR33337:SF31">
    <property type="entry name" value="DUF636 DOMAIN PROTEIN (AFU_ORTHOLOGUE AFUA_2G12650)"/>
    <property type="match status" value="1"/>
</dbReference>
<dbReference type="SUPFAM" id="SSF51316">
    <property type="entry name" value="Mss4-like"/>
    <property type="match status" value="2"/>
</dbReference>
<evidence type="ECO:0000313" key="7">
    <source>
        <dbReference type="Proteomes" id="UP001174694"/>
    </source>
</evidence>
<dbReference type="AlphaFoldDB" id="A0AA38RGC8"/>
<evidence type="ECO:0000256" key="2">
    <source>
        <dbReference type="ARBA" id="ARBA00022723"/>
    </source>
</evidence>
<dbReference type="GO" id="GO:0016846">
    <property type="term" value="F:carbon-sulfur lyase activity"/>
    <property type="evidence" value="ECO:0007669"/>
    <property type="project" value="InterPro"/>
</dbReference>
<dbReference type="Proteomes" id="UP001174694">
    <property type="component" value="Unassembled WGS sequence"/>
</dbReference>
<accession>A0AA38RGC8</accession>
<gene>
    <name evidence="6" type="ORF">NKR23_g9122</name>
</gene>
<dbReference type="GO" id="GO:0046872">
    <property type="term" value="F:metal ion binding"/>
    <property type="evidence" value="ECO:0007669"/>
    <property type="project" value="UniProtKB-KW"/>
</dbReference>
<proteinExistence type="inferred from homology"/>
<name>A0AA38RGC8_9PEZI</name>